<organism evidence="1 2">
    <name type="scientific">Gossypium australe</name>
    <dbReference type="NCBI Taxonomy" id="47621"/>
    <lineage>
        <taxon>Eukaryota</taxon>
        <taxon>Viridiplantae</taxon>
        <taxon>Streptophyta</taxon>
        <taxon>Embryophyta</taxon>
        <taxon>Tracheophyta</taxon>
        <taxon>Spermatophyta</taxon>
        <taxon>Magnoliopsida</taxon>
        <taxon>eudicotyledons</taxon>
        <taxon>Gunneridae</taxon>
        <taxon>Pentapetalae</taxon>
        <taxon>rosids</taxon>
        <taxon>malvids</taxon>
        <taxon>Malvales</taxon>
        <taxon>Malvaceae</taxon>
        <taxon>Malvoideae</taxon>
        <taxon>Gossypium</taxon>
    </lineage>
</organism>
<dbReference type="GO" id="GO:0003964">
    <property type="term" value="F:RNA-directed DNA polymerase activity"/>
    <property type="evidence" value="ECO:0007669"/>
    <property type="project" value="UniProtKB-KW"/>
</dbReference>
<accession>A0A5B6WIW5</accession>
<evidence type="ECO:0000313" key="1">
    <source>
        <dbReference type="EMBL" id="KAA3480842.1"/>
    </source>
</evidence>
<keyword evidence="1" id="KW-0548">Nucleotidyltransferase</keyword>
<dbReference type="PANTHER" id="PTHR33116:SF86">
    <property type="entry name" value="REVERSE TRANSCRIPTASE DOMAIN-CONTAINING PROTEIN"/>
    <property type="match status" value="1"/>
</dbReference>
<protein>
    <submittedName>
        <fullName evidence="1">Reverse transcriptase</fullName>
    </submittedName>
</protein>
<reference evidence="2" key="1">
    <citation type="journal article" date="2019" name="Plant Biotechnol. J.">
        <title>Genome sequencing of the Australian wild diploid species Gossypium australe highlights disease resistance and delayed gland morphogenesis.</title>
        <authorList>
            <person name="Cai Y."/>
            <person name="Cai X."/>
            <person name="Wang Q."/>
            <person name="Wang P."/>
            <person name="Zhang Y."/>
            <person name="Cai C."/>
            <person name="Xu Y."/>
            <person name="Wang K."/>
            <person name="Zhou Z."/>
            <person name="Wang C."/>
            <person name="Geng S."/>
            <person name="Li B."/>
            <person name="Dong Q."/>
            <person name="Hou Y."/>
            <person name="Wang H."/>
            <person name="Ai P."/>
            <person name="Liu Z."/>
            <person name="Yi F."/>
            <person name="Sun M."/>
            <person name="An G."/>
            <person name="Cheng J."/>
            <person name="Zhang Y."/>
            <person name="Shi Q."/>
            <person name="Xie Y."/>
            <person name="Shi X."/>
            <person name="Chang Y."/>
            <person name="Huang F."/>
            <person name="Chen Y."/>
            <person name="Hong S."/>
            <person name="Mi L."/>
            <person name="Sun Q."/>
            <person name="Zhang L."/>
            <person name="Zhou B."/>
            <person name="Peng R."/>
            <person name="Zhang X."/>
            <person name="Liu F."/>
        </authorList>
    </citation>
    <scope>NUCLEOTIDE SEQUENCE [LARGE SCALE GENOMIC DNA]</scope>
    <source>
        <strain evidence="2">cv. PA1801</strain>
    </source>
</reference>
<comment type="caution">
    <text evidence="1">The sequence shown here is derived from an EMBL/GenBank/DDBJ whole genome shotgun (WGS) entry which is preliminary data.</text>
</comment>
<dbReference type="Proteomes" id="UP000325315">
    <property type="component" value="Unassembled WGS sequence"/>
</dbReference>
<keyword evidence="2" id="KW-1185">Reference proteome</keyword>
<dbReference type="EMBL" id="SMMG02000003">
    <property type="protein sequence ID" value="KAA3480842.1"/>
    <property type="molecule type" value="Genomic_DNA"/>
</dbReference>
<dbReference type="AlphaFoldDB" id="A0A5B6WIW5"/>
<gene>
    <name evidence="1" type="ORF">EPI10_021251</name>
</gene>
<name>A0A5B6WIW5_9ROSI</name>
<evidence type="ECO:0000313" key="2">
    <source>
        <dbReference type="Proteomes" id="UP000325315"/>
    </source>
</evidence>
<proteinExistence type="predicted"/>
<dbReference type="OrthoDB" id="1936608at2759"/>
<sequence>MKWVLSEYEVCSGQSINYEKFTVFFSSNTSRHLNDTERYLGLPNLVGRRKKMVFQGLKDRFRKKIDNWSTRFLSQEGKEVFIKAILQAIPMYSMMCFLLPKSFCWELESIMA</sequence>
<dbReference type="PANTHER" id="PTHR33116">
    <property type="entry name" value="REVERSE TRANSCRIPTASE ZINC-BINDING DOMAIN-CONTAINING PROTEIN-RELATED-RELATED"/>
    <property type="match status" value="1"/>
</dbReference>
<keyword evidence="1" id="KW-0695">RNA-directed DNA polymerase</keyword>
<keyword evidence="1" id="KW-0808">Transferase</keyword>